<name>A0A1H0VP74_9PSEU</name>
<dbReference type="GO" id="GO:0043565">
    <property type="term" value="F:sequence-specific DNA binding"/>
    <property type="evidence" value="ECO:0007669"/>
    <property type="project" value="InterPro"/>
</dbReference>
<evidence type="ECO:0000313" key="5">
    <source>
        <dbReference type="EMBL" id="SDP80061.1"/>
    </source>
</evidence>
<dbReference type="InterPro" id="IPR020449">
    <property type="entry name" value="Tscrpt_reg_AraC-type_HTH"/>
</dbReference>
<keyword evidence="6" id="KW-1185">Reference proteome</keyword>
<keyword evidence="2 5" id="KW-0238">DNA-binding</keyword>
<dbReference type="OrthoDB" id="9799345at2"/>
<dbReference type="InterPro" id="IPR018062">
    <property type="entry name" value="HTH_AraC-typ_CS"/>
</dbReference>
<dbReference type="AlphaFoldDB" id="A0A1H0VP74"/>
<organism evidence="5 6">
    <name type="scientific">Lentzea jiangxiensis</name>
    <dbReference type="NCBI Taxonomy" id="641025"/>
    <lineage>
        <taxon>Bacteria</taxon>
        <taxon>Bacillati</taxon>
        <taxon>Actinomycetota</taxon>
        <taxon>Actinomycetes</taxon>
        <taxon>Pseudonocardiales</taxon>
        <taxon>Pseudonocardiaceae</taxon>
        <taxon>Lentzea</taxon>
    </lineage>
</organism>
<keyword evidence="3" id="KW-0804">Transcription</keyword>
<evidence type="ECO:0000256" key="1">
    <source>
        <dbReference type="ARBA" id="ARBA00023015"/>
    </source>
</evidence>
<dbReference type="Gene3D" id="1.10.10.60">
    <property type="entry name" value="Homeodomain-like"/>
    <property type="match status" value="2"/>
</dbReference>
<dbReference type="PANTHER" id="PTHR43280:SF2">
    <property type="entry name" value="HTH-TYPE TRANSCRIPTIONAL REGULATOR EXSA"/>
    <property type="match status" value="1"/>
</dbReference>
<dbReference type="PROSITE" id="PS00041">
    <property type="entry name" value="HTH_ARAC_FAMILY_1"/>
    <property type="match status" value="1"/>
</dbReference>
<dbReference type="GO" id="GO:0003700">
    <property type="term" value="F:DNA-binding transcription factor activity"/>
    <property type="evidence" value="ECO:0007669"/>
    <property type="project" value="InterPro"/>
</dbReference>
<keyword evidence="1" id="KW-0805">Transcription regulation</keyword>
<dbReference type="STRING" id="641025.SAMN05421507_11528"/>
<evidence type="ECO:0000259" key="4">
    <source>
        <dbReference type="PROSITE" id="PS01124"/>
    </source>
</evidence>
<dbReference type="Proteomes" id="UP000199691">
    <property type="component" value="Unassembled WGS sequence"/>
</dbReference>
<evidence type="ECO:0000313" key="6">
    <source>
        <dbReference type="Proteomes" id="UP000199691"/>
    </source>
</evidence>
<dbReference type="Pfam" id="PF12833">
    <property type="entry name" value="HTH_18"/>
    <property type="match status" value="1"/>
</dbReference>
<dbReference type="InterPro" id="IPR009057">
    <property type="entry name" value="Homeodomain-like_sf"/>
</dbReference>
<proteinExistence type="predicted"/>
<evidence type="ECO:0000256" key="2">
    <source>
        <dbReference type="ARBA" id="ARBA00023125"/>
    </source>
</evidence>
<accession>A0A1H0VP74</accession>
<dbReference type="PANTHER" id="PTHR43280">
    <property type="entry name" value="ARAC-FAMILY TRANSCRIPTIONAL REGULATOR"/>
    <property type="match status" value="1"/>
</dbReference>
<feature type="domain" description="HTH araC/xylS-type" evidence="4">
    <location>
        <begin position="269"/>
        <end position="368"/>
    </location>
</feature>
<gene>
    <name evidence="5" type="ORF">SAMN05421507_11528</name>
</gene>
<sequence length="371" mass="41272">MTAVHPDAPCWSRRPAEVSSLERYFPRRGEADVELPLPERHDPVVVASLIGADAMARGRSVMCVTSDDQVDHVLERLAVLPGPEAVDLHRGDNPLRDLVAHHTGQALGVSGFSSYFGPNPGIDPADVVVLDADRLNDTVIGALFAVRVERRTHPAVHRRLRELIGDVHAPQVLEPARWKSLAARVCAMLTPVFCGEDTRFAWLRLQPFLPECRVVVGVDDVVISPPGKLLHALPGYRHARQRVHLRVVPAPAADAGTEPDVSGLSPSIRYAVDYLRTCFTDPDLTLNRVASVAYMSRYHFSRSFHEQTGHRFIDFVTSLRMDEARLLLRESSISITEVARAVGYRELSHFQRMFKKRFDMSASAYRAAAGR</sequence>
<dbReference type="SMART" id="SM00342">
    <property type="entry name" value="HTH_ARAC"/>
    <property type="match status" value="1"/>
</dbReference>
<dbReference type="SUPFAM" id="SSF46689">
    <property type="entry name" value="Homeodomain-like"/>
    <property type="match status" value="2"/>
</dbReference>
<dbReference type="PROSITE" id="PS01124">
    <property type="entry name" value="HTH_ARAC_FAMILY_2"/>
    <property type="match status" value="1"/>
</dbReference>
<dbReference type="InterPro" id="IPR018060">
    <property type="entry name" value="HTH_AraC"/>
</dbReference>
<dbReference type="RefSeq" id="WP_090102037.1">
    <property type="nucleotide sequence ID" value="NZ_FNIX01000015.1"/>
</dbReference>
<protein>
    <submittedName>
        <fullName evidence="5">AraC-type DNA-binding protein</fullName>
    </submittedName>
</protein>
<evidence type="ECO:0000256" key="3">
    <source>
        <dbReference type="ARBA" id="ARBA00023163"/>
    </source>
</evidence>
<reference evidence="6" key="1">
    <citation type="submission" date="2016-10" db="EMBL/GenBank/DDBJ databases">
        <authorList>
            <person name="Varghese N."/>
            <person name="Submissions S."/>
        </authorList>
    </citation>
    <scope>NUCLEOTIDE SEQUENCE [LARGE SCALE GENOMIC DNA]</scope>
    <source>
        <strain evidence="6">CGMCC 4.6609</strain>
    </source>
</reference>
<dbReference type="EMBL" id="FNIX01000015">
    <property type="protein sequence ID" value="SDP80061.1"/>
    <property type="molecule type" value="Genomic_DNA"/>
</dbReference>
<dbReference type="PRINTS" id="PR00032">
    <property type="entry name" value="HTHARAC"/>
</dbReference>